<keyword evidence="3" id="KW-1185">Reference proteome</keyword>
<dbReference type="PANTHER" id="PTHR16222">
    <property type="entry name" value="ADP-RIBOSYLGLYCOHYDROLASE"/>
    <property type="match status" value="1"/>
</dbReference>
<dbReference type="Gene3D" id="1.10.4080.10">
    <property type="entry name" value="ADP-ribosylation/Crystallin J1"/>
    <property type="match status" value="1"/>
</dbReference>
<dbReference type="InterPro" id="IPR005502">
    <property type="entry name" value="Ribosyl_crysJ1"/>
</dbReference>
<feature type="binding site" evidence="1">
    <location>
        <position position="59"/>
    </location>
    <ligand>
        <name>Mg(2+)</name>
        <dbReference type="ChEBI" id="CHEBI:18420"/>
        <label>1</label>
    </ligand>
</feature>
<comment type="caution">
    <text evidence="2">The sequence shown here is derived from an EMBL/GenBank/DDBJ whole genome shotgun (WGS) entry which is preliminary data.</text>
</comment>
<dbReference type="PANTHER" id="PTHR16222:SF17">
    <property type="entry name" value="SELENOPROTEIN J"/>
    <property type="match status" value="1"/>
</dbReference>
<dbReference type="GO" id="GO:0046872">
    <property type="term" value="F:metal ion binding"/>
    <property type="evidence" value="ECO:0007669"/>
    <property type="project" value="UniProtKB-KW"/>
</dbReference>
<dbReference type="Pfam" id="PF03747">
    <property type="entry name" value="ADP_ribosyl_GH"/>
    <property type="match status" value="1"/>
</dbReference>
<reference evidence="2 3" key="1">
    <citation type="submission" date="2020-05" db="EMBL/GenBank/DDBJ databases">
        <title>Draft genome sequence of Desulfovibrio sp. strain HN2T.</title>
        <authorList>
            <person name="Ueno A."/>
            <person name="Tamazawa S."/>
            <person name="Tamamura S."/>
            <person name="Murakami T."/>
            <person name="Kiyama T."/>
            <person name="Inomata H."/>
            <person name="Amano Y."/>
            <person name="Miyakawa K."/>
            <person name="Tamaki H."/>
            <person name="Naganuma T."/>
            <person name="Kaneko K."/>
        </authorList>
    </citation>
    <scope>NUCLEOTIDE SEQUENCE [LARGE SCALE GENOMIC DNA]</scope>
    <source>
        <strain evidence="2 3">HN2</strain>
    </source>
</reference>
<keyword evidence="2" id="KW-0378">Hydrolase</keyword>
<dbReference type="GO" id="GO:0016787">
    <property type="term" value="F:hydrolase activity"/>
    <property type="evidence" value="ECO:0007669"/>
    <property type="project" value="UniProtKB-KW"/>
</dbReference>
<protein>
    <submittedName>
        <fullName evidence="2">ADP-ribosylglycohydrolase</fullName>
    </submittedName>
</protein>
<dbReference type="AlphaFoldDB" id="A0A7J0BEX7"/>
<dbReference type="EMBL" id="BLVO01000001">
    <property type="protein sequence ID" value="GFM31731.1"/>
    <property type="molecule type" value="Genomic_DNA"/>
</dbReference>
<name>A0A7J0BEX7_9BACT</name>
<dbReference type="RefSeq" id="WP_174403438.1">
    <property type="nucleotide sequence ID" value="NZ_BLVO01000001.1"/>
</dbReference>
<evidence type="ECO:0000256" key="1">
    <source>
        <dbReference type="PIRSR" id="PIRSR605502-1"/>
    </source>
</evidence>
<sequence>MPHLHAALLTSLAADSLALGAHWEYDQKRIEDALGRVTTLLPPKLSNQFHPNRGEGDLSHYGDQVLVLLDSVTANGRFDLHAFRDAWLARMQNYDGYLDRATRETLRNFEEGMPPESSGAQSSDFSAAARIAPLFTVYLNDLAGLVAAARAQTLMTHNSELVADGAEFFARAVYAILHGATVREGLDSAAEAGYRQLPAEDWLAFTYMSADEDARMAIARFGQSCGMKGAFHGVVHLVTHYEAEPQTALIENVMAGGDSCARGLMTGLVLGARHGELACAPEWCNELNCLPRLKEYLNRLL</sequence>
<organism evidence="2 3">
    <name type="scientific">Desulfovibrio subterraneus</name>
    <dbReference type="NCBI Taxonomy" id="2718620"/>
    <lineage>
        <taxon>Bacteria</taxon>
        <taxon>Pseudomonadati</taxon>
        <taxon>Thermodesulfobacteriota</taxon>
        <taxon>Desulfovibrionia</taxon>
        <taxon>Desulfovibrionales</taxon>
        <taxon>Desulfovibrionaceae</taxon>
        <taxon>Desulfovibrio</taxon>
    </lineage>
</organism>
<feature type="binding site" evidence="1">
    <location>
        <position position="258"/>
    </location>
    <ligand>
        <name>Mg(2+)</name>
        <dbReference type="ChEBI" id="CHEBI:18420"/>
        <label>1</label>
    </ligand>
</feature>
<dbReference type="SUPFAM" id="SSF101478">
    <property type="entry name" value="ADP-ribosylglycohydrolase"/>
    <property type="match status" value="1"/>
</dbReference>
<dbReference type="Proteomes" id="UP000503840">
    <property type="component" value="Unassembled WGS sequence"/>
</dbReference>
<comment type="cofactor">
    <cofactor evidence="1">
        <name>Mg(2+)</name>
        <dbReference type="ChEBI" id="CHEBI:18420"/>
    </cofactor>
    <text evidence="1">Binds 2 magnesium ions per subunit.</text>
</comment>
<dbReference type="InterPro" id="IPR036705">
    <property type="entry name" value="Ribosyl_crysJ1_sf"/>
</dbReference>
<keyword evidence="1" id="KW-0460">Magnesium</keyword>
<accession>A0A7J0BEX7</accession>
<evidence type="ECO:0000313" key="2">
    <source>
        <dbReference type="EMBL" id="GFM31731.1"/>
    </source>
</evidence>
<evidence type="ECO:0000313" key="3">
    <source>
        <dbReference type="Proteomes" id="UP000503840"/>
    </source>
</evidence>
<proteinExistence type="predicted"/>
<gene>
    <name evidence="2" type="ORF">DSM101010T_00960</name>
</gene>
<keyword evidence="1" id="KW-0479">Metal-binding</keyword>
<dbReference type="InterPro" id="IPR050792">
    <property type="entry name" value="ADP-ribosylglycohydrolase"/>
</dbReference>